<dbReference type="CDD" id="cd08417">
    <property type="entry name" value="PBP2_Nitroaromatics_like"/>
    <property type="match status" value="1"/>
</dbReference>
<evidence type="ECO:0000256" key="3">
    <source>
        <dbReference type="ARBA" id="ARBA00023125"/>
    </source>
</evidence>
<name>A0A1I1NRQ7_9RHOB</name>
<proteinExistence type="inferred from homology"/>
<dbReference type="GO" id="GO:0003677">
    <property type="term" value="F:DNA binding"/>
    <property type="evidence" value="ECO:0007669"/>
    <property type="project" value="UniProtKB-KW"/>
</dbReference>
<dbReference type="SUPFAM" id="SSF46785">
    <property type="entry name" value="Winged helix' DNA-binding domain"/>
    <property type="match status" value="1"/>
</dbReference>
<dbReference type="InterPro" id="IPR036388">
    <property type="entry name" value="WH-like_DNA-bd_sf"/>
</dbReference>
<gene>
    <name evidence="6" type="ORF">SAMN05421762_3113</name>
</gene>
<keyword evidence="2" id="KW-0805">Transcription regulation</keyword>
<dbReference type="Pfam" id="PF00126">
    <property type="entry name" value="HTH_1"/>
    <property type="match status" value="1"/>
</dbReference>
<dbReference type="InterPro" id="IPR000847">
    <property type="entry name" value="LysR_HTH_N"/>
</dbReference>
<dbReference type="InterPro" id="IPR037402">
    <property type="entry name" value="YidZ_PBP2"/>
</dbReference>
<reference evidence="6 7" key="1">
    <citation type="submission" date="2016-10" db="EMBL/GenBank/DDBJ databases">
        <authorList>
            <person name="de Groot N.N."/>
        </authorList>
    </citation>
    <scope>NUCLEOTIDE SEQUENCE [LARGE SCALE GENOMIC DNA]</scope>
    <source>
        <strain evidence="6 7">DSM 29619</strain>
    </source>
</reference>
<dbReference type="RefSeq" id="WP_093446063.1">
    <property type="nucleotide sequence ID" value="NZ_FNZG01000001.1"/>
</dbReference>
<protein>
    <submittedName>
        <fullName evidence="6">DNA-binding transcriptional regulator, LysR family</fullName>
    </submittedName>
</protein>
<dbReference type="OrthoDB" id="528082at2"/>
<dbReference type="Proteomes" id="UP000231644">
    <property type="component" value="Unassembled WGS sequence"/>
</dbReference>
<dbReference type="GO" id="GO:0003700">
    <property type="term" value="F:DNA-binding transcription factor activity"/>
    <property type="evidence" value="ECO:0007669"/>
    <property type="project" value="InterPro"/>
</dbReference>
<organism evidence="6 7">
    <name type="scientific">Pseudooceanicola nitratireducens</name>
    <dbReference type="NCBI Taxonomy" id="517719"/>
    <lineage>
        <taxon>Bacteria</taxon>
        <taxon>Pseudomonadati</taxon>
        <taxon>Pseudomonadota</taxon>
        <taxon>Alphaproteobacteria</taxon>
        <taxon>Rhodobacterales</taxon>
        <taxon>Paracoccaceae</taxon>
        <taxon>Pseudooceanicola</taxon>
    </lineage>
</organism>
<feature type="domain" description="HTH lysR-type" evidence="5">
    <location>
        <begin position="6"/>
        <end position="63"/>
    </location>
</feature>
<evidence type="ECO:0000313" key="7">
    <source>
        <dbReference type="Proteomes" id="UP000231644"/>
    </source>
</evidence>
<dbReference type="PANTHER" id="PTHR30118:SF15">
    <property type="entry name" value="TRANSCRIPTIONAL REGULATORY PROTEIN"/>
    <property type="match status" value="1"/>
</dbReference>
<keyword evidence="7" id="KW-1185">Reference proteome</keyword>
<dbReference type="PANTHER" id="PTHR30118">
    <property type="entry name" value="HTH-TYPE TRANSCRIPTIONAL REGULATOR LEUO-RELATED"/>
    <property type="match status" value="1"/>
</dbReference>
<evidence type="ECO:0000256" key="2">
    <source>
        <dbReference type="ARBA" id="ARBA00023015"/>
    </source>
</evidence>
<sequence>MNLSAFDLNLLKVLDALLREGSTVRAGQRAGLSQPAVSAALSRLRHALNDPLFVREGRGLVPTDFARTLEAPLRDALDQIEQILAGPGAFDPAEAELSFKISGADFFSELLMPPLAAHLAQVAPRIQVHLVDLLHDSYIDTIECYTVDMALIPGQPGMEWVDHRRIFRSAYTVIARKGHPAVEAAGIADRDPFPLDLYCALSHVLFSPEGKVTAGGDVALDRLGRKRHVAMTLPFFSGVYRAVSGSDLIALLPHQLALHVADRVGLTCHAPPMEVTEAQLYMVWHRRSTNAPAHRWLREQIAMLMAPLDEVPVP</sequence>
<evidence type="ECO:0000259" key="5">
    <source>
        <dbReference type="PROSITE" id="PS50931"/>
    </source>
</evidence>
<evidence type="ECO:0000256" key="1">
    <source>
        <dbReference type="ARBA" id="ARBA00009437"/>
    </source>
</evidence>
<keyword evidence="3 6" id="KW-0238">DNA-binding</keyword>
<dbReference type="Pfam" id="PF03466">
    <property type="entry name" value="LysR_substrate"/>
    <property type="match status" value="1"/>
</dbReference>
<evidence type="ECO:0000313" key="6">
    <source>
        <dbReference type="EMBL" id="SFD00217.1"/>
    </source>
</evidence>
<accession>A0A1I1NRQ7</accession>
<dbReference type="InterPro" id="IPR036390">
    <property type="entry name" value="WH_DNA-bd_sf"/>
</dbReference>
<keyword evidence="4" id="KW-0804">Transcription</keyword>
<dbReference type="InterPro" id="IPR005119">
    <property type="entry name" value="LysR_subst-bd"/>
</dbReference>
<evidence type="ECO:0000256" key="4">
    <source>
        <dbReference type="ARBA" id="ARBA00023163"/>
    </source>
</evidence>
<dbReference type="PROSITE" id="PS50931">
    <property type="entry name" value="HTH_LYSR"/>
    <property type="match status" value="1"/>
</dbReference>
<comment type="similarity">
    <text evidence="1">Belongs to the LysR transcriptional regulatory family.</text>
</comment>
<dbReference type="AlphaFoldDB" id="A0A1I1NRQ7"/>
<dbReference type="SUPFAM" id="SSF53850">
    <property type="entry name" value="Periplasmic binding protein-like II"/>
    <property type="match status" value="1"/>
</dbReference>
<dbReference type="Gene3D" id="1.10.10.10">
    <property type="entry name" value="Winged helix-like DNA-binding domain superfamily/Winged helix DNA-binding domain"/>
    <property type="match status" value="1"/>
</dbReference>
<dbReference type="STRING" id="517719.SAMN05421762_3113"/>
<dbReference type="InterPro" id="IPR050389">
    <property type="entry name" value="LysR-type_TF"/>
</dbReference>
<dbReference type="Gene3D" id="3.40.190.10">
    <property type="entry name" value="Periplasmic binding protein-like II"/>
    <property type="match status" value="2"/>
</dbReference>
<dbReference type="EMBL" id="FOLX01000001">
    <property type="protein sequence ID" value="SFD00217.1"/>
    <property type="molecule type" value="Genomic_DNA"/>
</dbReference>